<evidence type="ECO:0000313" key="3">
    <source>
        <dbReference type="Proteomes" id="UP000635565"/>
    </source>
</evidence>
<evidence type="ECO:0000256" key="1">
    <source>
        <dbReference type="SAM" id="Phobius"/>
    </source>
</evidence>
<comment type="caution">
    <text evidence="2">The sequence shown here is derived from an EMBL/GenBank/DDBJ whole genome shotgun (WGS) entry which is preliminary data.</text>
</comment>
<dbReference type="Pfam" id="PF13196">
    <property type="entry name" value="DUF4012"/>
    <property type="match status" value="1"/>
</dbReference>
<keyword evidence="1" id="KW-0812">Transmembrane</keyword>
<reference evidence="2 3" key="1">
    <citation type="journal article" date="2021" name="Int. J. Syst. Evol. Microbiol.">
        <title>Reticulibacter mediterranei gen. nov., sp. nov., within the new family Reticulibacteraceae fam. nov., and Ktedonospora formicarum gen. nov., sp. nov., Ktedonobacter robiniae sp. nov., Dictyobacter formicarum sp. nov. and Dictyobacter arantiisoli sp. nov., belonging to the class Ktedonobacteria.</title>
        <authorList>
            <person name="Yabe S."/>
            <person name="Zheng Y."/>
            <person name="Wang C.M."/>
            <person name="Sakai Y."/>
            <person name="Abe K."/>
            <person name="Yokota A."/>
            <person name="Donadio S."/>
            <person name="Cavaletti L."/>
            <person name="Monciardini P."/>
        </authorList>
    </citation>
    <scope>NUCLEOTIDE SEQUENCE [LARGE SCALE GENOMIC DNA]</scope>
    <source>
        <strain evidence="2 3">SOSP1-9</strain>
    </source>
</reference>
<evidence type="ECO:0008006" key="4">
    <source>
        <dbReference type="Google" id="ProtNLM"/>
    </source>
</evidence>
<dbReference type="EMBL" id="BNJJ01000002">
    <property type="protein sequence ID" value="GHO82743.1"/>
    <property type="molecule type" value="Genomic_DNA"/>
</dbReference>
<proteinExistence type="predicted"/>
<accession>A0ABQ3VBG0</accession>
<name>A0ABQ3VBG0_9CHLR</name>
<evidence type="ECO:0000313" key="2">
    <source>
        <dbReference type="EMBL" id="GHO82743.1"/>
    </source>
</evidence>
<keyword evidence="1" id="KW-0472">Membrane</keyword>
<dbReference type="InterPro" id="IPR025101">
    <property type="entry name" value="DUF4012"/>
</dbReference>
<keyword evidence="3" id="KW-1185">Reference proteome</keyword>
<gene>
    <name evidence="2" type="ORF">KSZ_07490</name>
</gene>
<protein>
    <recommendedName>
        <fullName evidence="4">DUF4012 domain-containing protein</fullName>
    </recommendedName>
</protein>
<dbReference type="Proteomes" id="UP000635565">
    <property type="component" value="Unassembled WGS sequence"/>
</dbReference>
<dbReference type="RefSeq" id="WP_201360389.1">
    <property type="nucleotide sequence ID" value="NZ_BNJJ01000002.1"/>
</dbReference>
<keyword evidence="1" id="KW-1133">Transmembrane helix</keyword>
<organism evidence="2 3">
    <name type="scientific">Dictyobacter formicarum</name>
    <dbReference type="NCBI Taxonomy" id="2778368"/>
    <lineage>
        <taxon>Bacteria</taxon>
        <taxon>Bacillati</taxon>
        <taxon>Chloroflexota</taxon>
        <taxon>Ktedonobacteria</taxon>
        <taxon>Ktedonobacterales</taxon>
        <taxon>Dictyobacteraceae</taxon>
        <taxon>Dictyobacter</taxon>
    </lineage>
</organism>
<sequence>MEQAKMGDAQPVQLQLPPRNRTPFRTKTLLLGFLLFVMCSTILLGLVYRIGTTRYHYDLLLAKEGMQHLLQGKEHLLTLAQHSPDAHTVAEAQQEFAQALETFTRLEMDLKFVPGVMSYLPWYGQRLHTALHLVPLALALSQAGMASCDILNVLIARLHDPFDDQSHGLMATDIPIFMQNAHIIQTSLSKAVDEVDQLQLSDIQDSHVQNLIHMAHSDLPKLQKWLSGLSNIVSISPVLLGIGTPTNYLIEVLDSTELRPGGGFIGNYGTMTLSEGRLASAYITDTDLLDRPFYTSGRGIPFPPAYRWFDIARGNWGLRDSNLDADFPTNARYAESIYVREGGNVPLQGVIALTPSFIQRALVITGPITLPEYHEKVSAQNLVERIHYHQLGRGGEGPDYIASPDGYSSLRKHFIALLAKHFLARVHQVAASHAFQFLQLLADALQTKDMQLYFNNPDAEIQLHNKYLDAAIQTPPGDDLFVVDANIASNKANNAIKSTLTDNVTIDTDGNATHHATLHYAWLGSNQNYGFPLYRDYVRVYVPKESILQTLTGWQQRGHSQAFGHEVWAGFFTLANDQTHTITLIWHVPHAATHNEHGWQYHTLIQKQAGVVWMTHVQVRLPSCATLRDVSGGSKTPHRQTVILNRPLTENISLDINYICS</sequence>
<feature type="transmembrane region" description="Helical" evidence="1">
    <location>
        <begin position="29"/>
        <end position="48"/>
    </location>
</feature>